<dbReference type="PANTHER" id="PTHR21646:SF46">
    <property type="entry name" value="UBIQUITIN CARBOXYL-TERMINAL HYDROLASE"/>
    <property type="match status" value="1"/>
</dbReference>
<proteinExistence type="inferred from homology"/>
<reference evidence="5" key="1">
    <citation type="journal article" date="2021" name="Mol. Ecol. Resour.">
        <title>Apolygus lucorum genome provides insights into omnivorousness and mesophyll feeding.</title>
        <authorList>
            <person name="Liu Y."/>
            <person name="Liu H."/>
            <person name="Wang H."/>
            <person name="Huang T."/>
            <person name="Liu B."/>
            <person name="Yang B."/>
            <person name="Yin L."/>
            <person name="Li B."/>
            <person name="Zhang Y."/>
            <person name="Zhang S."/>
            <person name="Jiang F."/>
            <person name="Zhang X."/>
            <person name="Ren Y."/>
            <person name="Wang B."/>
            <person name="Wang S."/>
            <person name="Lu Y."/>
            <person name="Wu K."/>
            <person name="Fan W."/>
            <person name="Wang G."/>
        </authorList>
    </citation>
    <scope>NUCLEOTIDE SEQUENCE</scope>
    <source>
        <strain evidence="5">12Hb</strain>
    </source>
</reference>
<dbReference type="OrthoDB" id="292964at2759"/>
<dbReference type="PROSITE" id="PS00973">
    <property type="entry name" value="USP_2"/>
    <property type="match status" value="1"/>
</dbReference>
<evidence type="ECO:0000313" key="6">
    <source>
        <dbReference type="Proteomes" id="UP000466442"/>
    </source>
</evidence>
<dbReference type="GO" id="GO:0016579">
    <property type="term" value="P:protein deubiquitination"/>
    <property type="evidence" value="ECO:0007669"/>
    <property type="project" value="InterPro"/>
</dbReference>
<dbReference type="InterPro" id="IPR001394">
    <property type="entry name" value="Peptidase_C19_UCH"/>
</dbReference>
<accession>A0A6A4IZ95</accession>
<evidence type="ECO:0000256" key="1">
    <source>
        <dbReference type="ARBA" id="ARBA00000707"/>
    </source>
</evidence>
<dbReference type="GO" id="GO:0006508">
    <property type="term" value="P:proteolysis"/>
    <property type="evidence" value="ECO:0007669"/>
    <property type="project" value="UniProtKB-KW"/>
</dbReference>
<feature type="region of interest" description="Disordered" evidence="4">
    <location>
        <begin position="113"/>
        <end position="144"/>
    </location>
</feature>
<keyword evidence="3" id="KW-0378">Hydrolase</keyword>
<dbReference type="Pfam" id="PF08969">
    <property type="entry name" value="USP8_dimer"/>
    <property type="match status" value="1"/>
</dbReference>
<feature type="region of interest" description="Disordered" evidence="4">
    <location>
        <begin position="388"/>
        <end position="524"/>
    </location>
</feature>
<dbReference type="Gene3D" id="1.20.58.80">
    <property type="entry name" value="Phosphotransferase system, lactose/cellobiose-type IIA subunit"/>
    <property type="match status" value="1"/>
</dbReference>
<dbReference type="Gene3D" id="3.90.70.10">
    <property type="entry name" value="Cysteine proteinases"/>
    <property type="match status" value="1"/>
</dbReference>
<feature type="region of interest" description="Disordered" evidence="4">
    <location>
        <begin position="312"/>
        <end position="359"/>
    </location>
</feature>
<feature type="compositionally biased region" description="Basic and acidic residues" evidence="4">
    <location>
        <begin position="423"/>
        <end position="435"/>
    </location>
</feature>
<feature type="region of interest" description="Disordered" evidence="4">
    <location>
        <begin position="72"/>
        <end position="101"/>
    </location>
</feature>
<comment type="caution">
    <text evidence="5">The sequence shown here is derived from an EMBL/GenBank/DDBJ whole genome shotgun (WGS) entry which is preliminary data.</text>
</comment>
<dbReference type="PANTHER" id="PTHR21646">
    <property type="entry name" value="UBIQUITIN CARBOXYL-TERMINAL HYDROLASE"/>
    <property type="match status" value="1"/>
</dbReference>
<evidence type="ECO:0000256" key="4">
    <source>
        <dbReference type="SAM" id="MobiDB-lite"/>
    </source>
</evidence>
<dbReference type="EMBL" id="WIXP02000015">
    <property type="protein sequence ID" value="KAF6198870.1"/>
    <property type="molecule type" value="Genomic_DNA"/>
</dbReference>
<feature type="compositionally biased region" description="Pro residues" evidence="4">
    <location>
        <begin position="322"/>
        <end position="334"/>
    </location>
</feature>
<dbReference type="PROSITE" id="PS50235">
    <property type="entry name" value="USP_3"/>
    <property type="match status" value="1"/>
</dbReference>
<name>A0A6A4IZ95_APOLU</name>
<evidence type="ECO:0000256" key="3">
    <source>
        <dbReference type="RuleBase" id="RU366025"/>
    </source>
</evidence>
<feature type="compositionally biased region" description="Basic and acidic residues" evidence="4">
    <location>
        <begin position="88"/>
        <end position="101"/>
    </location>
</feature>
<evidence type="ECO:0000313" key="5">
    <source>
        <dbReference type="EMBL" id="KAF6198870.1"/>
    </source>
</evidence>
<comment type="similarity">
    <text evidence="2 3">Belongs to the peptidase C19 family.</text>
</comment>
<gene>
    <name evidence="5" type="ORF">GE061_006893</name>
</gene>
<dbReference type="GO" id="GO:0004843">
    <property type="term" value="F:cysteine-type deubiquitinase activity"/>
    <property type="evidence" value="ECO:0007669"/>
    <property type="project" value="UniProtKB-UniRule"/>
</dbReference>
<protein>
    <recommendedName>
        <fullName evidence="3">Ubiquitin carboxyl-terminal hydrolase</fullName>
        <ecNumber evidence="3">3.4.19.12</ecNumber>
    </recommendedName>
</protein>
<dbReference type="CDD" id="cd02674">
    <property type="entry name" value="Peptidase_C19R"/>
    <property type="match status" value="1"/>
</dbReference>
<dbReference type="SUPFAM" id="SSF52821">
    <property type="entry name" value="Rhodanese/Cell cycle control phosphatase"/>
    <property type="match status" value="1"/>
</dbReference>
<dbReference type="InterPro" id="IPR050185">
    <property type="entry name" value="Ub_carboxyl-term_hydrolase"/>
</dbReference>
<dbReference type="InterPro" id="IPR028889">
    <property type="entry name" value="USP"/>
</dbReference>
<organism evidence="5 6">
    <name type="scientific">Apolygus lucorum</name>
    <name type="common">Small green plant bug</name>
    <name type="synonym">Lygocoris lucorum</name>
    <dbReference type="NCBI Taxonomy" id="248454"/>
    <lineage>
        <taxon>Eukaryota</taxon>
        <taxon>Metazoa</taxon>
        <taxon>Ecdysozoa</taxon>
        <taxon>Arthropoda</taxon>
        <taxon>Hexapoda</taxon>
        <taxon>Insecta</taxon>
        <taxon>Pterygota</taxon>
        <taxon>Neoptera</taxon>
        <taxon>Paraneoptera</taxon>
        <taxon>Hemiptera</taxon>
        <taxon>Heteroptera</taxon>
        <taxon>Panheteroptera</taxon>
        <taxon>Cimicomorpha</taxon>
        <taxon>Miridae</taxon>
        <taxon>Mirini</taxon>
        <taxon>Apolygus</taxon>
    </lineage>
</organism>
<dbReference type="AlphaFoldDB" id="A0A6A4IZ95"/>
<dbReference type="Gene3D" id="3.40.250.10">
    <property type="entry name" value="Rhodanese-like domain"/>
    <property type="match status" value="1"/>
</dbReference>
<dbReference type="InterPro" id="IPR038765">
    <property type="entry name" value="Papain-like_cys_pep_sf"/>
</dbReference>
<keyword evidence="3" id="KW-0788">Thiol protease</keyword>
<comment type="catalytic activity">
    <reaction evidence="1 3">
        <text>Thiol-dependent hydrolysis of ester, thioester, amide, peptide and isopeptide bonds formed by the C-terminal Gly of ubiquitin (a 76-residue protein attached to proteins as an intracellular targeting signal).</text>
        <dbReference type="EC" id="3.4.19.12"/>
    </reaction>
</comment>
<keyword evidence="3" id="KW-0645">Protease</keyword>
<dbReference type="InterPro" id="IPR018200">
    <property type="entry name" value="USP_CS"/>
</dbReference>
<evidence type="ECO:0000256" key="2">
    <source>
        <dbReference type="ARBA" id="ARBA00009085"/>
    </source>
</evidence>
<dbReference type="EC" id="3.4.19.12" evidence="3"/>
<feature type="compositionally biased region" description="Polar residues" evidence="4">
    <location>
        <begin position="77"/>
        <end position="87"/>
    </location>
</feature>
<keyword evidence="6" id="KW-1185">Reference proteome</keyword>
<dbReference type="SUPFAM" id="SSF140856">
    <property type="entry name" value="USP8 N-terminal domain-like"/>
    <property type="match status" value="1"/>
</dbReference>
<sequence length="879" mass="99012">MPKDLYYAENMDDLFKRSELTIPKSTTYTRCLQLMGKVHRDAEWSRKQTDEELEFYYLFRYLTLSSYLSESIKDSRSNNNGGQSNKAYKTEQKRAKGNLDRFSELQTRLKSRYEERDKKSRLPPKEIVSNNVDKPRKISKPDPPPISVAMEKGFIECNQLYAFITKKTNKEVMLIIDVRSADDFRESHVEFDHLLNIPEEIITSGMSADTLGKKLTGTDVNLWKKRADADILVLMDWSTSSTSRHPTSKVSLLQNIIRQWDPCTHYKSKPVILQGGYEELIERYPLITTNPRVQIPRAPSAVLSDTLSDLVYPLDDLEPPRPKTTPPAPKPEQPPQEVRHSAPPASVDRTTKPVTVPSKTQVSEAINAIIDDLGDDLSIDDIASVDTNIAEPVPTNNTVHVDSSSDEEPLSSSSTQASTAKLKKPDPAVVHDLRKLKPSFNTNEAPTGPTVPPAGHKGPSMDGDRPNKSQSATTSNENGLNRVPLKRDGSSSGILRRSSSSPNIKDMSDDLPTNHMPSFSRANKPSVPKVQHYLYNERADSIIGVTSPGLTGLKNFANNCYMNSILQCLNNTEPLVTELLRLQSGPSINVGSRLKGRIAQEVISAFRSMWSGDIKVYSIRDLKSIMGDIKDIFKGSMHQDSNEFLIILLEHLHEDLNMPAEVENLVGAVEETGEKAWGEFRRKNCSIIQQLFYGQHRSTVTCSTCGHNSATFEQFFNLFVPIPPGQYDVTLNECIQLYMSGERINGWKCPNCKVERNATKKFDISRLPPVLIVALKRFTQEDGSWLHKKENLVSYPLDNLDMSRFTVQGSEQRHKVYDLYAMSTHSGTLQSGHYRAICKSPWAKKWYLFDDQSVEPLTESSVQSNPEVYILFYIAKRSS</sequence>
<dbReference type="PROSITE" id="PS00972">
    <property type="entry name" value="USP_1"/>
    <property type="match status" value="1"/>
</dbReference>
<feature type="compositionally biased region" description="Low complexity" evidence="4">
    <location>
        <begin position="490"/>
        <end position="501"/>
    </location>
</feature>
<feature type="compositionally biased region" description="Polar residues" evidence="4">
    <location>
        <begin position="468"/>
        <end position="479"/>
    </location>
</feature>
<dbReference type="SUPFAM" id="SSF54001">
    <property type="entry name" value="Cysteine proteinases"/>
    <property type="match status" value="1"/>
</dbReference>
<feature type="compositionally biased region" description="Basic and acidic residues" evidence="4">
    <location>
        <begin position="113"/>
        <end position="124"/>
    </location>
</feature>
<dbReference type="Pfam" id="PF00443">
    <property type="entry name" value="UCH"/>
    <property type="match status" value="1"/>
</dbReference>
<keyword evidence="3" id="KW-0833">Ubl conjugation pathway</keyword>
<dbReference type="InterPro" id="IPR015063">
    <property type="entry name" value="USP8_dimer"/>
</dbReference>
<dbReference type="InterPro" id="IPR036873">
    <property type="entry name" value="Rhodanese-like_dom_sf"/>
</dbReference>
<dbReference type="Proteomes" id="UP000466442">
    <property type="component" value="Unassembled WGS sequence"/>
</dbReference>